<evidence type="ECO:0000313" key="4">
    <source>
        <dbReference type="Proteomes" id="UP000321393"/>
    </source>
</evidence>
<sequence>MVIEEIVLGHKIFYVGSEVDPIKIDVLSSKVTVHSDHKGNENQVANHLSRLHNEKAISDIVPEYETIDIVTKCHEAPYGGHFAGQKTVAKVLQNILLAINYVSKWVEAIFCTNAIIVSKFLKRDIFTRFGTPRTLISDEGSHFINRIMAKLFGKYNITHKVATAYHP</sequence>
<dbReference type="EMBL" id="SSTE01000850">
    <property type="protein sequence ID" value="KAA0066667.1"/>
    <property type="molecule type" value="Genomic_DNA"/>
</dbReference>
<protein>
    <recommendedName>
        <fullName evidence="1">Integrase catalytic domain-containing protein</fullName>
    </recommendedName>
</protein>
<dbReference type="GO" id="GO:0003676">
    <property type="term" value="F:nucleic acid binding"/>
    <property type="evidence" value="ECO:0007669"/>
    <property type="project" value="InterPro"/>
</dbReference>
<dbReference type="PANTHER" id="PTHR37984:SF5">
    <property type="entry name" value="PROTEIN NYNRIN-LIKE"/>
    <property type="match status" value="1"/>
</dbReference>
<dbReference type="PROSITE" id="PS50994">
    <property type="entry name" value="INTEGRASE"/>
    <property type="match status" value="1"/>
</dbReference>
<dbReference type="InterPro" id="IPR050951">
    <property type="entry name" value="Retrovirus_Pol_polyprotein"/>
</dbReference>
<dbReference type="GO" id="GO:0015074">
    <property type="term" value="P:DNA integration"/>
    <property type="evidence" value="ECO:0007669"/>
    <property type="project" value="InterPro"/>
</dbReference>
<evidence type="ECO:0000313" key="3">
    <source>
        <dbReference type="EMBL" id="TYK04111.1"/>
    </source>
</evidence>
<name>A0A5A7VHS5_CUCMM</name>
<dbReference type="Proteomes" id="UP000321393">
    <property type="component" value="Unassembled WGS sequence"/>
</dbReference>
<organism evidence="2 4">
    <name type="scientific">Cucumis melo var. makuwa</name>
    <name type="common">Oriental melon</name>
    <dbReference type="NCBI Taxonomy" id="1194695"/>
    <lineage>
        <taxon>Eukaryota</taxon>
        <taxon>Viridiplantae</taxon>
        <taxon>Streptophyta</taxon>
        <taxon>Embryophyta</taxon>
        <taxon>Tracheophyta</taxon>
        <taxon>Spermatophyta</taxon>
        <taxon>Magnoliopsida</taxon>
        <taxon>eudicotyledons</taxon>
        <taxon>Gunneridae</taxon>
        <taxon>Pentapetalae</taxon>
        <taxon>rosids</taxon>
        <taxon>fabids</taxon>
        <taxon>Cucurbitales</taxon>
        <taxon>Cucurbitaceae</taxon>
        <taxon>Benincaseae</taxon>
        <taxon>Cucumis</taxon>
    </lineage>
</organism>
<feature type="domain" description="Integrase catalytic" evidence="1">
    <location>
        <begin position="58"/>
        <end position="167"/>
    </location>
</feature>
<dbReference type="PANTHER" id="PTHR37984">
    <property type="entry name" value="PROTEIN CBG26694"/>
    <property type="match status" value="1"/>
</dbReference>
<comment type="caution">
    <text evidence="2">The sequence shown here is derived from an EMBL/GenBank/DDBJ whole genome shotgun (WGS) entry which is preliminary data.</text>
</comment>
<evidence type="ECO:0000259" key="1">
    <source>
        <dbReference type="PROSITE" id="PS50994"/>
    </source>
</evidence>
<dbReference type="AlphaFoldDB" id="A0A5A7VHS5"/>
<dbReference type="InterPro" id="IPR001584">
    <property type="entry name" value="Integrase_cat-core"/>
</dbReference>
<proteinExistence type="predicted"/>
<dbReference type="EMBL" id="SSTD01014757">
    <property type="protein sequence ID" value="TYK04111.1"/>
    <property type="molecule type" value="Genomic_DNA"/>
</dbReference>
<evidence type="ECO:0000313" key="5">
    <source>
        <dbReference type="Proteomes" id="UP000321947"/>
    </source>
</evidence>
<gene>
    <name evidence="3" type="ORF">E5676_scaffold2119G00490</name>
    <name evidence="2" type="ORF">E6C27_scaffold979G001000</name>
</gene>
<dbReference type="SUPFAM" id="SSF53098">
    <property type="entry name" value="Ribonuclease H-like"/>
    <property type="match status" value="1"/>
</dbReference>
<dbReference type="OrthoDB" id="1713704at2759"/>
<dbReference type="Gene3D" id="3.30.420.10">
    <property type="entry name" value="Ribonuclease H-like superfamily/Ribonuclease H"/>
    <property type="match status" value="1"/>
</dbReference>
<dbReference type="STRING" id="1194695.A0A5A7VHS5"/>
<accession>A0A5A7VHS5</accession>
<evidence type="ECO:0000313" key="2">
    <source>
        <dbReference type="EMBL" id="KAA0066667.1"/>
    </source>
</evidence>
<reference evidence="4 5" key="1">
    <citation type="submission" date="2019-08" db="EMBL/GenBank/DDBJ databases">
        <title>Draft genome sequences of two oriental melons (Cucumis melo L. var makuwa).</title>
        <authorList>
            <person name="Kwon S.-Y."/>
        </authorList>
    </citation>
    <scope>NUCLEOTIDE SEQUENCE [LARGE SCALE GENOMIC DNA]</scope>
    <source>
        <strain evidence="5">cv. Chang Bougi</strain>
        <strain evidence="4">cv. SW 3</strain>
        <tissue evidence="2">Leaf</tissue>
    </source>
</reference>
<dbReference type="InterPro" id="IPR012337">
    <property type="entry name" value="RNaseH-like_sf"/>
</dbReference>
<dbReference type="Proteomes" id="UP000321947">
    <property type="component" value="Unassembled WGS sequence"/>
</dbReference>
<dbReference type="InterPro" id="IPR036397">
    <property type="entry name" value="RNaseH_sf"/>
</dbReference>